<dbReference type="PANTHER" id="PTHR34670">
    <property type="entry name" value="EXPRESSED PROTEIN"/>
    <property type="match status" value="1"/>
</dbReference>
<evidence type="ECO:0000313" key="2">
    <source>
        <dbReference type="EMBL" id="MQL95314.1"/>
    </source>
</evidence>
<organism evidence="2 3">
    <name type="scientific">Colocasia esculenta</name>
    <name type="common">Wild taro</name>
    <name type="synonym">Arum esculentum</name>
    <dbReference type="NCBI Taxonomy" id="4460"/>
    <lineage>
        <taxon>Eukaryota</taxon>
        <taxon>Viridiplantae</taxon>
        <taxon>Streptophyta</taxon>
        <taxon>Embryophyta</taxon>
        <taxon>Tracheophyta</taxon>
        <taxon>Spermatophyta</taxon>
        <taxon>Magnoliopsida</taxon>
        <taxon>Liliopsida</taxon>
        <taxon>Araceae</taxon>
        <taxon>Aroideae</taxon>
        <taxon>Colocasieae</taxon>
        <taxon>Colocasia</taxon>
    </lineage>
</organism>
<dbReference type="AlphaFoldDB" id="A0A843VQF4"/>
<proteinExistence type="predicted"/>
<dbReference type="OrthoDB" id="691358at2759"/>
<evidence type="ECO:0000313" key="3">
    <source>
        <dbReference type="Proteomes" id="UP000652761"/>
    </source>
</evidence>
<accession>A0A843VQF4</accession>
<dbReference type="PANTHER" id="PTHR34670:SF8">
    <property type="entry name" value="EXPRESSED PROTEIN"/>
    <property type="match status" value="1"/>
</dbReference>
<keyword evidence="3" id="KW-1185">Reference proteome</keyword>
<reference evidence="2" key="1">
    <citation type="submission" date="2017-07" db="EMBL/GenBank/DDBJ databases">
        <title>Taro Niue Genome Assembly and Annotation.</title>
        <authorList>
            <person name="Atibalentja N."/>
            <person name="Keating K."/>
            <person name="Fields C.J."/>
        </authorList>
    </citation>
    <scope>NUCLEOTIDE SEQUENCE</scope>
    <source>
        <strain evidence="2">Niue_2</strain>
        <tissue evidence="2">Leaf</tissue>
    </source>
</reference>
<dbReference type="EMBL" id="NMUH01001781">
    <property type="protein sequence ID" value="MQL95314.1"/>
    <property type="molecule type" value="Genomic_DNA"/>
</dbReference>
<feature type="region of interest" description="Disordered" evidence="1">
    <location>
        <begin position="57"/>
        <end position="83"/>
    </location>
</feature>
<dbReference type="Proteomes" id="UP000652761">
    <property type="component" value="Unassembled WGS sequence"/>
</dbReference>
<gene>
    <name evidence="2" type="ORF">Taro_027978</name>
</gene>
<protein>
    <submittedName>
        <fullName evidence="2">Uncharacterized protein</fullName>
    </submittedName>
</protein>
<name>A0A843VQF4_COLES</name>
<comment type="caution">
    <text evidence="2">The sequence shown here is derived from an EMBL/GenBank/DDBJ whole genome shotgun (WGS) entry which is preliminary data.</text>
</comment>
<sequence>MEGLIPFVYRAIVQYRNGGQPPVGSSWFEYESTSGVYMRLLGDSSRFQAQEIQLFNSSPSRGTYSAPAPAQSPLRRSSSRRHA</sequence>
<evidence type="ECO:0000256" key="1">
    <source>
        <dbReference type="SAM" id="MobiDB-lite"/>
    </source>
</evidence>